<dbReference type="Proteomes" id="UP000507470">
    <property type="component" value="Unassembled WGS sequence"/>
</dbReference>
<sequence length="332" mass="37532">MDRLPKFLIKAIECASEEYGIITYSFHGDNDKTRISIMFSNTDTNKQVKRKSGSARRRDNRRLKEFNDTKSNTEVLNVDDIESIDLDNMNIDACTVDEHEERIMNTDIPLLGASSFTHSIPIEHVGENIERCTFNKQVTVDIPIKQVINSDRNLPVGETIECNKKRIVIHSEVSNDQEEISVDNDYEEIDSVSYQDVNMRNAMIETSNQPITDEERDSENIPISTCSSSTASDITMSHVYVNTDIFKTNESRKGSVNNETVYNNLIRLGNCNIGIDSSFVNDNSEGGTSQVHQYVNMTIPSVLNVYEDLNETTADTHKYEILYTEGTTAITV</sequence>
<dbReference type="AlphaFoldDB" id="A0A6J8DUK6"/>
<accession>A0A6J8DUK6</accession>
<evidence type="ECO:0000313" key="1">
    <source>
        <dbReference type="EMBL" id="CAC5411555.1"/>
    </source>
</evidence>
<name>A0A6J8DUK6_MYTCO</name>
<evidence type="ECO:0000313" key="2">
    <source>
        <dbReference type="Proteomes" id="UP000507470"/>
    </source>
</evidence>
<protein>
    <submittedName>
        <fullName evidence="1">Uncharacterized protein</fullName>
    </submittedName>
</protein>
<reference evidence="1 2" key="1">
    <citation type="submission" date="2020-06" db="EMBL/GenBank/DDBJ databases">
        <authorList>
            <person name="Li R."/>
            <person name="Bekaert M."/>
        </authorList>
    </citation>
    <scope>NUCLEOTIDE SEQUENCE [LARGE SCALE GENOMIC DNA]</scope>
    <source>
        <strain evidence="2">wild</strain>
    </source>
</reference>
<gene>
    <name evidence="1" type="ORF">MCOR_44632</name>
</gene>
<keyword evidence="2" id="KW-1185">Reference proteome</keyword>
<proteinExistence type="predicted"/>
<dbReference type="EMBL" id="CACVKT020007871">
    <property type="protein sequence ID" value="CAC5411555.1"/>
    <property type="molecule type" value="Genomic_DNA"/>
</dbReference>
<organism evidence="1 2">
    <name type="scientific">Mytilus coruscus</name>
    <name type="common">Sea mussel</name>
    <dbReference type="NCBI Taxonomy" id="42192"/>
    <lineage>
        <taxon>Eukaryota</taxon>
        <taxon>Metazoa</taxon>
        <taxon>Spiralia</taxon>
        <taxon>Lophotrochozoa</taxon>
        <taxon>Mollusca</taxon>
        <taxon>Bivalvia</taxon>
        <taxon>Autobranchia</taxon>
        <taxon>Pteriomorphia</taxon>
        <taxon>Mytilida</taxon>
        <taxon>Mytiloidea</taxon>
        <taxon>Mytilidae</taxon>
        <taxon>Mytilinae</taxon>
        <taxon>Mytilus</taxon>
    </lineage>
</organism>